<keyword evidence="3" id="KW-1185">Reference proteome</keyword>
<feature type="compositionally biased region" description="Polar residues" evidence="1">
    <location>
        <begin position="34"/>
        <end position="51"/>
    </location>
</feature>
<evidence type="ECO:0000256" key="1">
    <source>
        <dbReference type="SAM" id="MobiDB-lite"/>
    </source>
</evidence>
<accession>A0AA38R488</accession>
<name>A0AA38R488_9PEZI</name>
<proteinExistence type="predicted"/>
<dbReference type="Gene3D" id="4.10.60.10">
    <property type="entry name" value="Zinc finger, CCHC-type"/>
    <property type="match status" value="1"/>
</dbReference>
<feature type="region of interest" description="Disordered" evidence="1">
    <location>
        <begin position="334"/>
        <end position="432"/>
    </location>
</feature>
<dbReference type="GO" id="GO:0003676">
    <property type="term" value="F:nucleic acid binding"/>
    <property type="evidence" value="ECO:0007669"/>
    <property type="project" value="InterPro"/>
</dbReference>
<gene>
    <name evidence="2" type="ORF">NKR23_g10622</name>
</gene>
<sequence>MTGENSQKEHPGNPKKGTGKDGDEPVDPQKDTGTKNNECSGNSQKETGMNKSTKRARSDQEDGETVQLPAYQVPRTNEAQRPSNYVVLNGHTTTLVNEYAEEMPHPRGPQAQSPMLTIHVNEMGLENALEMTEFAVDQAIQSGRTVDITITTPHWPRLYGFLNPCANCGQPSHKLADCVGPPDARGYMQGCPACNTLDHFLDECDQVLNMSDRQIEDLLVARRARKPMFPLMRSFPPLAEEYPDDSRGYPLSMEYVATEWREKELWKTYDYESPGHTPLPKDPRTASIETMQRLVEVQELVLFWVDADPAHLIRGTERRIAAAVEEFRRNKLASMNAPAPPPSGEDPVPGPPNVWGHGNDIMGWGDEDPEDNAPRESRTMGDGATASMMPEERRFQRMGPPSSPSDVWGSPVERSRESSADITRSPPPPRVP</sequence>
<dbReference type="GO" id="GO:0008270">
    <property type="term" value="F:zinc ion binding"/>
    <property type="evidence" value="ECO:0007669"/>
    <property type="project" value="InterPro"/>
</dbReference>
<feature type="compositionally biased region" description="Pro residues" evidence="1">
    <location>
        <begin position="338"/>
        <end position="352"/>
    </location>
</feature>
<evidence type="ECO:0008006" key="4">
    <source>
        <dbReference type="Google" id="ProtNLM"/>
    </source>
</evidence>
<dbReference type="SUPFAM" id="SSF57756">
    <property type="entry name" value="Retrovirus zinc finger-like domains"/>
    <property type="match status" value="1"/>
</dbReference>
<evidence type="ECO:0000313" key="2">
    <source>
        <dbReference type="EMBL" id="KAJ9133746.1"/>
    </source>
</evidence>
<protein>
    <recommendedName>
        <fullName evidence="4">CCHC-type domain-containing protein</fullName>
    </recommendedName>
</protein>
<comment type="caution">
    <text evidence="2">The sequence shown here is derived from an EMBL/GenBank/DDBJ whole genome shotgun (WGS) entry which is preliminary data.</text>
</comment>
<dbReference type="EMBL" id="JANBVO010000048">
    <property type="protein sequence ID" value="KAJ9133746.1"/>
    <property type="molecule type" value="Genomic_DNA"/>
</dbReference>
<reference evidence="2" key="1">
    <citation type="submission" date="2022-07" db="EMBL/GenBank/DDBJ databases">
        <title>Fungi with potential for degradation of polypropylene.</title>
        <authorList>
            <person name="Gostincar C."/>
        </authorList>
    </citation>
    <scope>NUCLEOTIDE SEQUENCE</scope>
    <source>
        <strain evidence="2">EXF-13308</strain>
    </source>
</reference>
<organism evidence="2 3">
    <name type="scientific">Pleurostoma richardsiae</name>
    <dbReference type="NCBI Taxonomy" id="41990"/>
    <lineage>
        <taxon>Eukaryota</taxon>
        <taxon>Fungi</taxon>
        <taxon>Dikarya</taxon>
        <taxon>Ascomycota</taxon>
        <taxon>Pezizomycotina</taxon>
        <taxon>Sordariomycetes</taxon>
        <taxon>Sordariomycetidae</taxon>
        <taxon>Calosphaeriales</taxon>
        <taxon>Pleurostomataceae</taxon>
        <taxon>Pleurostoma</taxon>
    </lineage>
</organism>
<evidence type="ECO:0000313" key="3">
    <source>
        <dbReference type="Proteomes" id="UP001174694"/>
    </source>
</evidence>
<feature type="region of interest" description="Disordered" evidence="1">
    <location>
        <begin position="1"/>
        <end position="80"/>
    </location>
</feature>
<dbReference type="AlphaFoldDB" id="A0AA38R488"/>
<dbReference type="Proteomes" id="UP001174694">
    <property type="component" value="Unassembled WGS sequence"/>
</dbReference>
<feature type="compositionally biased region" description="Basic and acidic residues" evidence="1">
    <location>
        <begin position="1"/>
        <end position="33"/>
    </location>
</feature>
<dbReference type="InterPro" id="IPR036875">
    <property type="entry name" value="Znf_CCHC_sf"/>
</dbReference>